<dbReference type="InterPro" id="IPR051045">
    <property type="entry name" value="TonB-dependent_transducer"/>
</dbReference>
<keyword evidence="6" id="KW-0812">Transmembrane</keyword>
<evidence type="ECO:0000256" key="7">
    <source>
        <dbReference type="ARBA" id="ARBA00022927"/>
    </source>
</evidence>
<evidence type="ECO:0000313" key="11">
    <source>
        <dbReference type="EMBL" id="MDR6241777.1"/>
    </source>
</evidence>
<keyword evidence="7" id="KW-0653">Protein transport</keyword>
<comment type="caution">
    <text evidence="11">The sequence shown here is derived from an EMBL/GenBank/DDBJ whole genome shotgun (WGS) entry which is preliminary data.</text>
</comment>
<dbReference type="GO" id="GO:0031992">
    <property type="term" value="F:energy transducer activity"/>
    <property type="evidence" value="ECO:0007669"/>
    <property type="project" value="TreeGrafter"/>
</dbReference>
<dbReference type="AlphaFoldDB" id="A0AAE3XSG5"/>
<accession>A0AAE3XSG5</accession>
<dbReference type="Gene3D" id="3.30.1150.10">
    <property type="match status" value="1"/>
</dbReference>
<evidence type="ECO:0000256" key="3">
    <source>
        <dbReference type="ARBA" id="ARBA00022448"/>
    </source>
</evidence>
<dbReference type="GO" id="GO:0015031">
    <property type="term" value="P:protein transport"/>
    <property type="evidence" value="ECO:0007669"/>
    <property type="project" value="UniProtKB-KW"/>
</dbReference>
<reference evidence="11" key="1">
    <citation type="submission" date="2023-07" db="EMBL/GenBank/DDBJ databases">
        <title>Genomic Encyclopedia of Type Strains, Phase IV (KMG-IV): sequencing the most valuable type-strain genomes for metagenomic binning, comparative biology and taxonomic classification.</title>
        <authorList>
            <person name="Goeker M."/>
        </authorList>
    </citation>
    <scope>NUCLEOTIDE SEQUENCE</scope>
    <source>
        <strain evidence="11">DSM 26174</strain>
    </source>
</reference>
<dbReference type="Pfam" id="PF03544">
    <property type="entry name" value="TonB_C"/>
    <property type="match status" value="1"/>
</dbReference>
<dbReference type="Proteomes" id="UP001185092">
    <property type="component" value="Unassembled WGS sequence"/>
</dbReference>
<evidence type="ECO:0000256" key="1">
    <source>
        <dbReference type="ARBA" id="ARBA00004383"/>
    </source>
</evidence>
<dbReference type="PANTHER" id="PTHR33446:SF2">
    <property type="entry name" value="PROTEIN TONB"/>
    <property type="match status" value="1"/>
</dbReference>
<keyword evidence="5" id="KW-0997">Cell inner membrane</keyword>
<protein>
    <submittedName>
        <fullName evidence="11">Protein TonB</fullName>
    </submittedName>
</protein>
<keyword evidence="3" id="KW-0813">Transport</keyword>
<dbReference type="InterPro" id="IPR006260">
    <property type="entry name" value="TonB/TolA_C"/>
</dbReference>
<evidence type="ECO:0000259" key="10">
    <source>
        <dbReference type="PROSITE" id="PS52015"/>
    </source>
</evidence>
<sequence>MMILLGLNATFSFAQNGEKAKRKYKIRDNEKVYFRPDERPTYKDGRKAYFSELSRSLNYPIKARRFGIDGRVLVEVLLDEHGNIYGTEILEGPGYGLNEEAERVVLKIKGWLPAKENNEPVKSSIIIPVIFYLRK</sequence>
<dbReference type="NCBIfam" id="TIGR01352">
    <property type="entry name" value="tonB_Cterm"/>
    <property type="match status" value="1"/>
</dbReference>
<keyword evidence="9" id="KW-0472">Membrane</keyword>
<comment type="similarity">
    <text evidence="2">Belongs to the TonB family.</text>
</comment>
<evidence type="ECO:0000256" key="4">
    <source>
        <dbReference type="ARBA" id="ARBA00022475"/>
    </source>
</evidence>
<gene>
    <name evidence="11" type="ORF">HNQ88_004864</name>
</gene>
<dbReference type="PANTHER" id="PTHR33446">
    <property type="entry name" value="PROTEIN TONB-RELATED"/>
    <property type="match status" value="1"/>
</dbReference>
<dbReference type="GO" id="GO:0055085">
    <property type="term" value="P:transmembrane transport"/>
    <property type="evidence" value="ECO:0007669"/>
    <property type="project" value="InterPro"/>
</dbReference>
<comment type="subcellular location">
    <subcellularLocation>
        <location evidence="1">Cell inner membrane</location>
        <topology evidence="1">Single-pass membrane protein</topology>
        <orientation evidence="1">Periplasmic side</orientation>
    </subcellularLocation>
</comment>
<name>A0AAE3XSG5_9BACT</name>
<feature type="domain" description="TonB C-terminal" evidence="10">
    <location>
        <begin position="44"/>
        <end position="135"/>
    </location>
</feature>
<keyword evidence="12" id="KW-1185">Reference proteome</keyword>
<keyword evidence="4" id="KW-1003">Cell membrane</keyword>
<evidence type="ECO:0000256" key="9">
    <source>
        <dbReference type="ARBA" id="ARBA00023136"/>
    </source>
</evidence>
<organism evidence="11 12">
    <name type="scientific">Aureibacter tunicatorum</name>
    <dbReference type="NCBI Taxonomy" id="866807"/>
    <lineage>
        <taxon>Bacteria</taxon>
        <taxon>Pseudomonadati</taxon>
        <taxon>Bacteroidota</taxon>
        <taxon>Cytophagia</taxon>
        <taxon>Cytophagales</taxon>
        <taxon>Persicobacteraceae</taxon>
        <taxon>Aureibacter</taxon>
    </lineage>
</organism>
<proteinExistence type="inferred from homology"/>
<dbReference type="SUPFAM" id="SSF74653">
    <property type="entry name" value="TolA/TonB C-terminal domain"/>
    <property type="match status" value="1"/>
</dbReference>
<dbReference type="InterPro" id="IPR037682">
    <property type="entry name" value="TonB_C"/>
</dbReference>
<dbReference type="PROSITE" id="PS52015">
    <property type="entry name" value="TONB_CTD"/>
    <property type="match status" value="1"/>
</dbReference>
<evidence type="ECO:0000256" key="2">
    <source>
        <dbReference type="ARBA" id="ARBA00006555"/>
    </source>
</evidence>
<dbReference type="EMBL" id="JAVDQD010000011">
    <property type="protein sequence ID" value="MDR6241777.1"/>
    <property type="molecule type" value="Genomic_DNA"/>
</dbReference>
<keyword evidence="8" id="KW-1133">Transmembrane helix</keyword>
<evidence type="ECO:0000256" key="8">
    <source>
        <dbReference type="ARBA" id="ARBA00022989"/>
    </source>
</evidence>
<dbReference type="GO" id="GO:0098797">
    <property type="term" value="C:plasma membrane protein complex"/>
    <property type="evidence" value="ECO:0007669"/>
    <property type="project" value="TreeGrafter"/>
</dbReference>
<evidence type="ECO:0000256" key="5">
    <source>
        <dbReference type="ARBA" id="ARBA00022519"/>
    </source>
</evidence>
<evidence type="ECO:0000313" key="12">
    <source>
        <dbReference type="Proteomes" id="UP001185092"/>
    </source>
</evidence>
<evidence type="ECO:0000256" key="6">
    <source>
        <dbReference type="ARBA" id="ARBA00022692"/>
    </source>
</evidence>